<dbReference type="Proteomes" id="UP000887569">
    <property type="component" value="Unplaced"/>
</dbReference>
<organism evidence="1 2">
    <name type="scientific">Parascaris univalens</name>
    <name type="common">Nematode worm</name>
    <dbReference type="NCBI Taxonomy" id="6257"/>
    <lineage>
        <taxon>Eukaryota</taxon>
        <taxon>Metazoa</taxon>
        <taxon>Ecdysozoa</taxon>
        <taxon>Nematoda</taxon>
        <taxon>Chromadorea</taxon>
        <taxon>Rhabditida</taxon>
        <taxon>Spirurina</taxon>
        <taxon>Ascaridomorpha</taxon>
        <taxon>Ascaridoidea</taxon>
        <taxon>Ascarididae</taxon>
        <taxon>Parascaris</taxon>
    </lineage>
</organism>
<accession>A0A915A546</accession>
<protein>
    <submittedName>
        <fullName evidence="2">Secreted protein</fullName>
    </submittedName>
</protein>
<sequence>GGLPRPAIALHSLRVYRTNRASLLLIKARRLQPLVMRIFGSNKRDKSCEDSLIYKSGKR</sequence>
<dbReference type="AlphaFoldDB" id="A0A915A546"/>
<evidence type="ECO:0000313" key="2">
    <source>
        <dbReference type="WBParaSite" id="PgE328_g001_t05"/>
    </source>
</evidence>
<keyword evidence="1" id="KW-1185">Reference proteome</keyword>
<proteinExistence type="predicted"/>
<reference evidence="2" key="1">
    <citation type="submission" date="2022-11" db="UniProtKB">
        <authorList>
            <consortium name="WormBaseParasite"/>
        </authorList>
    </citation>
    <scope>IDENTIFICATION</scope>
</reference>
<name>A0A915A546_PARUN</name>
<evidence type="ECO:0000313" key="1">
    <source>
        <dbReference type="Proteomes" id="UP000887569"/>
    </source>
</evidence>
<dbReference type="WBParaSite" id="PgE328_g001_t05">
    <property type="protein sequence ID" value="PgE328_g001_t05"/>
    <property type="gene ID" value="PgE328_g001"/>
</dbReference>